<evidence type="ECO:0008006" key="4">
    <source>
        <dbReference type="Google" id="ProtNLM"/>
    </source>
</evidence>
<dbReference type="RefSeq" id="WP_270128653.1">
    <property type="nucleotide sequence ID" value="NZ_CP115396.1"/>
</dbReference>
<dbReference type="Proteomes" id="UP001211872">
    <property type="component" value="Chromosome"/>
</dbReference>
<evidence type="ECO:0000313" key="3">
    <source>
        <dbReference type="Proteomes" id="UP001211872"/>
    </source>
</evidence>
<evidence type="ECO:0000313" key="2">
    <source>
        <dbReference type="EMBL" id="WBO86063.1"/>
    </source>
</evidence>
<sequence length="150" mass="16996">MFWLLYNLFAVFNGVSDGLLYAGQAAESFTWNEHRVLVWLRAAAILVGLGAALDAWVCAASLPYTLGWLAWEVGSICLSFSLFHNEAYNFTRVWINSKQSFRQAWAVFKFNYQSSTTTARFDFDGRTRWWLAAGGGVWFAVGVLLFTKII</sequence>
<keyword evidence="3" id="KW-1185">Reference proteome</keyword>
<gene>
    <name evidence="2" type="ORF">O9Z63_07360</name>
</gene>
<organism evidence="2 3">
    <name type="scientific">Hymenobacter yonginensis</name>
    <dbReference type="NCBI Taxonomy" id="748197"/>
    <lineage>
        <taxon>Bacteria</taxon>
        <taxon>Pseudomonadati</taxon>
        <taxon>Bacteroidota</taxon>
        <taxon>Cytophagia</taxon>
        <taxon>Cytophagales</taxon>
        <taxon>Hymenobacteraceae</taxon>
        <taxon>Hymenobacter</taxon>
    </lineage>
</organism>
<dbReference type="EMBL" id="CP115396">
    <property type="protein sequence ID" value="WBO86063.1"/>
    <property type="molecule type" value="Genomic_DNA"/>
</dbReference>
<keyword evidence="1" id="KW-0472">Membrane</keyword>
<proteinExistence type="predicted"/>
<feature type="transmembrane region" description="Helical" evidence="1">
    <location>
        <begin position="38"/>
        <end position="59"/>
    </location>
</feature>
<evidence type="ECO:0000256" key="1">
    <source>
        <dbReference type="SAM" id="Phobius"/>
    </source>
</evidence>
<accession>A0ABY7PSY9</accession>
<keyword evidence="1" id="KW-1133">Transmembrane helix</keyword>
<reference evidence="2 3" key="1">
    <citation type="journal article" date="2011" name="Int. J. Syst. Evol. Microbiol.">
        <title>Hymenobacter yonginensis sp. nov., isolated from a mesotrophic artificial lake.</title>
        <authorList>
            <person name="Joung Y."/>
            <person name="Cho S.H."/>
            <person name="Kim H."/>
            <person name="Kim S.B."/>
            <person name="Joh K."/>
        </authorList>
    </citation>
    <scope>NUCLEOTIDE SEQUENCE [LARGE SCALE GENOMIC DNA]</scope>
    <source>
        <strain evidence="2 3">KCTC 22745</strain>
    </source>
</reference>
<feature type="transmembrane region" description="Helical" evidence="1">
    <location>
        <begin position="129"/>
        <end position="147"/>
    </location>
</feature>
<keyword evidence="1" id="KW-0812">Transmembrane</keyword>
<protein>
    <recommendedName>
        <fullName evidence="4">DUF1772 domain-containing protein</fullName>
    </recommendedName>
</protein>
<name>A0ABY7PSY9_9BACT</name>